<reference evidence="2 3" key="1">
    <citation type="submission" date="2019-05" db="EMBL/GenBank/DDBJ databases">
        <title>Another draft genome of Portunus trituberculatus and its Hox gene families provides insights of decapod evolution.</title>
        <authorList>
            <person name="Jeong J.-H."/>
            <person name="Song I."/>
            <person name="Kim S."/>
            <person name="Choi T."/>
            <person name="Kim D."/>
            <person name="Ryu S."/>
            <person name="Kim W."/>
        </authorList>
    </citation>
    <scope>NUCLEOTIDE SEQUENCE [LARGE SCALE GENOMIC DNA]</scope>
    <source>
        <tissue evidence="2">Muscle</tissue>
    </source>
</reference>
<evidence type="ECO:0000313" key="3">
    <source>
        <dbReference type="Proteomes" id="UP000324222"/>
    </source>
</evidence>
<accession>A0A5B7JHA6</accession>
<protein>
    <submittedName>
        <fullName evidence="2">Uncharacterized protein</fullName>
    </submittedName>
</protein>
<gene>
    <name evidence="2" type="ORF">E2C01_087738</name>
</gene>
<evidence type="ECO:0000313" key="2">
    <source>
        <dbReference type="EMBL" id="MPC92637.1"/>
    </source>
</evidence>
<feature type="region of interest" description="Disordered" evidence="1">
    <location>
        <begin position="1"/>
        <end position="26"/>
    </location>
</feature>
<feature type="region of interest" description="Disordered" evidence="1">
    <location>
        <begin position="76"/>
        <end position="96"/>
    </location>
</feature>
<keyword evidence="3" id="KW-1185">Reference proteome</keyword>
<comment type="caution">
    <text evidence="2">The sequence shown here is derived from an EMBL/GenBank/DDBJ whole genome shotgun (WGS) entry which is preliminary data.</text>
</comment>
<dbReference type="EMBL" id="VSRR010092021">
    <property type="protein sequence ID" value="MPC92637.1"/>
    <property type="molecule type" value="Genomic_DNA"/>
</dbReference>
<dbReference type="AlphaFoldDB" id="A0A5B7JHA6"/>
<sequence>MKRKRRRVSEGASRGPRGGCRPWVMPHPRPSSPALAGTVNGGVYYPCRQFGWVAAALLTQAARRPLHARTGLVAAQITGGTGGGGGPRRLQPRRHA</sequence>
<proteinExistence type="predicted"/>
<name>A0A5B7JHA6_PORTR</name>
<evidence type="ECO:0000256" key="1">
    <source>
        <dbReference type="SAM" id="MobiDB-lite"/>
    </source>
</evidence>
<dbReference type="Proteomes" id="UP000324222">
    <property type="component" value="Unassembled WGS sequence"/>
</dbReference>
<organism evidence="2 3">
    <name type="scientific">Portunus trituberculatus</name>
    <name type="common">Swimming crab</name>
    <name type="synonym">Neptunus trituberculatus</name>
    <dbReference type="NCBI Taxonomy" id="210409"/>
    <lineage>
        <taxon>Eukaryota</taxon>
        <taxon>Metazoa</taxon>
        <taxon>Ecdysozoa</taxon>
        <taxon>Arthropoda</taxon>
        <taxon>Crustacea</taxon>
        <taxon>Multicrustacea</taxon>
        <taxon>Malacostraca</taxon>
        <taxon>Eumalacostraca</taxon>
        <taxon>Eucarida</taxon>
        <taxon>Decapoda</taxon>
        <taxon>Pleocyemata</taxon>
        <taxon>Brachyura</taxon>
        <taxon>Eubrachyura</taxon>
        <taxon>Portunoidea</taxon>
        <taxon>Portunidae</taxon>
        <taxon>Portuninae</taxon>
        <taxon>Portunus</taxon>
    </lineage>
</organism>